<reference evidence="4" key="1">
    <citation type="submission" date="2010-12" db="EMBL/GenBank/DDBJ databases">
        <title>Complete sequence of Bacillus cellulosilyticus DSM 2522.</title>
        <authorList>
            <consortium name="US DOE Joint Genome Institute"/>
            <person name="Lucas S."/>
            <person name="Copeland A."/>
            <person name="Lapidus A."/>
            <person name="Cheng J.-F."/>
            <person name="Bruce D."/>
            <person name="Goodwin L."/>
            <person name="Pitluck S."/>
            <person name="Chertkov O."/>
            <person name="Detter J.C."/>
            <person name="Han C."/>
            <person name="Tapia R."/>
            <person name="Land M."/>
            <person name="Hauser L."/>
            <person name="Jeffries C."/>
            <person name="Kyrpides N."/>
            <person name="Ivanova N."/>
            <person name="Mikhailova N."/>
            <person name="Brumm P."/>
            <person name="Mead D."/>
            <person name="Woyke T."/>
        </authorList>
    </citation>
    <scope>NUCLEOTIDE SEQUENCE [LARGE SCALE GENOMIC DNA]</scope>
    <source>
        <strain evidence="4">DSM 2522</strain>
    </source>
</reference>
<evidence type="ECO:0000256" key="2">
    <source>
        <dbReference type="ARBA" id="ARBA00023287"/>
    </source>
</evidence>
<keyword evidence="3" id="KW-0812">Transmembrane</keyword>
<dbReference type="HOGENOM" id="CLU_1782996_0_0_9"/>
<protein>
    <recommendedName>
        <fullName evidence="6">Prepilin-type N-terminal cleavage/methylation domain-containing protein</fullName>
    </recommendedName>
</protein>
<dbReference type="PROSITE" id="PS00409">
    <property type="entry name" value="PROKAR_NTER_METHYL"/>
    <property type="match status" value="1"/>
</dbReference>
<sequence>MIKNEKGLTLVELLISVALISMIAILITSIQIFGQNQYTNQSKQIDNQANVRLAMNVLTKEIRSGSSAELSADFTELKIEKVGGESTIFSFIDNQIIQNNSNIIAENVQVDHPIFIKNEAHESIGVKLTIHSQGELNYQTTSLSSTIFLRGRGGDSE</sequence>
<evidence type="ECO:0000313" key="4">
    <source>
        <dbReference type="EMBL" id="ADU31348.1"/>
    </source>
</evidence>
<dbReference type="Proteomes" id="UP000001401">
    <property type="component" value="Chromosome"/>
</dbReference>
<keyword evidence="3" id="KW-1133">Transmembrane helix</keyword>
<dbReference type="eggNOG" id="ENOG5032YBQ">
    <property type="taxonomic scope" value="Bacteria"/>
</dbReference>
<dbReference type="Pfam" id="PF07963">
    <property type="entry name" value="N_methyl"/>
    <property type="match status" value="1"/>
</dbReference>
<dbReference type="GO" id="GO:0009986">
    <property type="term" value="C:cell surface"/>
    <property type="evidence" value="ECO:0007669"/>
    <property type="project" value="UniProtKB-SubCell"/>
</dbReference>
<dbReference type="NCBIfam" id="TIGR02532">
    <property type="entry name" value="IV_pilin_GFxxxE"/>
    <property type="match status" value="1"/>
</dbReference>
<evidence type="ECO:0000256" key="1">
    <source>
        <dbReference type="ARBA" id="ARBA00004241"/>
    </source>
</evidence>
<dbReference type="OrthoDB" id="2968679at2"/>
<proteinExistence type="predicted"/>
<dbReference type="InterPro" id="IPR012902">
    <property type="entry name" value="N_methyl_site"/>
</dbReference>
<keyword evidence="2" id="KW-0178">Competence</keyword>
<keyword evidence="3" id="KW-0472">Membrane</keyword>
<evidence type="ECO:0000256" key="3">
    <source>
        <dbReference type="SAM" id="Phobius"/>
    </source>
</evidence>
<dbReference type="EMBL" id="CP002394">
    <property type="protein sequence ID" value="ADU31348.1"/>
    <property type="molecule type" value="Genomic_DNA"/>
</dbReference>
<dbReference type="STRING" id="649639.Bcell_3105"/>
<dbReference type="AlphaFoldDB" id="E6TZP2"/>
<accession>E6TZP2</accession>
<dbReference type="GO" id="GO:0030420">
    <property type="term" value="P:establishment of competence for transformation"/>
    <property type="evidence" value="ECO:0007669"/>
    <property type="project" value="UniProtKB-KW"/>
</dbReference>
<comment type="subcellular location">
    <subcellularLocation>
        <location evidence="1">Cell surface</location>
    </subcellularLocation>
</comment>
<keyword evidence="5" id="KW-1185">Reference proteome</keyword>
<name>E6TZP2_EVAC2</name>
<dbReference type="KEGG" id="bco:Bcell_3105"/>
<evidence type="ECO:0000313" key="5">
    <source>
        <dbReference type="Proteomes" id="UP000001401"/>
    </source>
</evidence>
<evidence type="ECO:0008006" key="6">
    <source>
        <dbReference type="Google" id="ProtNLM"/>
    </source>
</evidence>
<feature type="transmembrane region" description="Helical" evidence="3">
    <location>
        <begin position="12"/>
        <end position="34"/>
    </location>
</feature>
<organism evidence="4 5">
    <name type="scientific">Evansella cellulosilytica (strain ATCC 21833 / DSM 2522 / FERM P-1141 / JCM 9156 / N-4)</name>
    <name type="common">Bacillus cellulosilyticus</name>
    <dbReference type="NCBI Taxonomy" id="649639"/>
    <lineage>
        <taxon>Bacteria</taxon>
        <taxon>Bacillati</taxon>
        <taxon>Bacillota</taxon>
        <taxon>Bacilli</taxon>
        <taxon>Bacillales</taxon>
        <taxon>Bacillaceae</taxon>
        <taxon>Evansella</taxon>
    </lineage>
</organism>
<gene>
    <name evidence="4" type="ordered locus">Bcell_3105</name>
</gene>
<dbReference type="RefSeq" id="WP_013489679.1">
    <property type="nucleotide sequence ID" value="NC_014829.1"/>
</dbReference>